<feature type="binding site" evidence="9">
    <location>
        <begin position="234"/>
        <end position="235"/>
    </location>
    <ligand>
        <name>substrate</name>
    </ligand>
</feature>
<dbReference type="FunFam" id="3.20.20.70:FF:000016">
    <property type="entry name" value="Triosephosphate isomerase"/>
    <property type="match status" value="1"/>
</dbReference>
<evidence type="ECO:0000256" key="2">
    <source>
        <dbReference type="ARBA" id="ARBA00007422"/>
    </source>
</evidence>
<gene>
    <name evidence="9" type="primary">tpiA</name>
    <name evidence="11" type="ORF">ENQ20_03535</name>
</gene>
<dbReference type="GO" id="GO:0004807">
    <property type="term" value="F:triose-phosphate isomerase activity"/>
    <property type="evidence" value="ECO:0007669"/>
    <property type="project" value="UniProtKB-UniRule"/>
</dbReference>
<dbReference type="PANTHER" id="PTHR21139:SF42">
    <property type="entry name" value="TRIOSEPHOSPHATE ISOMERASE"/>
    <property type="match status" value="1"/>
</dbReference>
<comment type="catalytic activity">
    <reaction evidence="9 10">
        <text>D-glyceraldehyde 3-phosphate = dihydroxyacetone phosphate</text>
        <dbReference type="Rhea" id="RHEA:18585"/>
        <dbReference type="ChEBI" id="CHEBI:57642"/>
        <dbReference type="ChEBI" id="CHEBI:59776"/>
        <dbReference type="EC" id="5.3.1.1"/>
    </reaction>
</comment>
<feature type="active site" description="Proton acceptor" evidence="9">
    <location>
        <position position="166"/>
    </location>
</feature>
<evidence type="ECO:0000256" key="9">
    <source>
        <dbReference type="HAMAP-Rule" id="MF_00147"/>
    </source>
</evidence>
<evidence type="ECO:0000256" key="1">
    <source>
        <dbReference type="ARBA" id="ARBA00004680"/>
    </source>
</evidence>
<accession>A0A7C1JZ43</accession>
<dbReference type="InterPro" id="IPR013785">
    <property type="entry name" value="Aldolase_TIM"/>
</dbReference>
<keyword evidence="8 9" id="KW-0413">Isomerase</keyword>
<comment type="caution">
    <text evidence="11">The sequence shown here is derived from an EMBL/GenBank/DDBJ whole genome shotgun (WGS) entry which is preliminary data.</text>
</comment>
<dbReference type="InterPro" id="IPR035990">
    <property type="entry name" value="TIM_sf"/>
</dbReference>
<dbReference type="PROSITE" id="PS00171">
    <property type="entry name" value="TIM_1"/>
    <property type="match status" value="1"/>
</dbReference>
<dbReference type="InterPro" id="IPR020861">
    <property type="entry name" value="Triosephosphate_isomerase_AS"/>
</dbReference>
<keyword evidence="5 9" id="KW-0312">Gluconeogenesis</keyword>
<name>A0A7C1JZ43_9CHLR</name>
<dbReference type="NCBIfam" id="TIGR00419">
    <property type="entry name" value="tim"/>
    <property type="match status" value="1"/>
</dbReference>
<dbReference type="PROSITE" id="PS51440">
    <property type="entry name" value="TIM_2"/>
    <property type="match status" value="1"/>
</dbReference>
<dbReference type="PANTHER" id="PTHR21139">
    <property type="entry name" value="TRIOSEPHOSPHATE ISOMERASE"/>
    <property type="match status" value="1"/>
</dbReference>
<sequence length="254" mass="27106">MRRPMMAGNWKMNKTVNEAVALARAICEQVNHIANVDRVVCPPFIAIPAVSETLRGSQIAVGAQNMHWAESGAYTGEISAPMLKGFASYVIIGHSERRQYFAETDETVNKKAHSAVAAGLTPIICVGESLEQNERGETQSFVSNQVRAALAGFTAEQVKQIIIAYEPIWAIGTGRAATAQQANAICGDVVRKTVGEMFGGEAAATIRILYGGSTNEKNIGEIMAQPDIDGALIGGASLKVESYAAMVKITSELY</sequence>
<evidence type="ECO:0000256" key="10">
    <source>
        <dbReference type="RuleBase" id="RU363013"/>
    </source>
</evidence>
<dbReference type="SUPFAM" id="SSF51351">
    <property type="entry name" value="Triosephosphate isomerase (TIM)"/>
    <property type="match status" value="1"/>
</dbReference>
<comment type="pathway">
    <text evidence="1 9 10">Carbohydrate degradation; glycolysis; D-glyceraldehyde 3-phosphate from glycerone phosphate: step 1/1.</text>
</comment>
<evidence type="ECO:0000256" key="7">
    <source>
        <dbReference type="ARBA" id="ARBA00023152"/>
    </source>
</evidence>
<comment type="function">
    <text evidence="9">Involved in the gluconeogenesis. Catalyzes stereospecifically the conversion of dihydroxyacetone phosphate (DHAP) to D-glyceraldehyde-3-phosphate (G3P).</text>
</comment>
<evidence type="ECO:0000256" key="6">
    <source>
        <dbReference type="ARBA" id="ARBA00022490"/>
    </source>
</evidence>
<dbReference type="GO" id="GO:0006094">
    <property type="term" value="P:gluconeogenesis"/>
    <property type="evidence" value="ECO:0007669"/>
    <property type="project" value="UniProtKB-UniRule"/>
</dbReference>
<evidence type="ECO:0000256" key="5">
    <source>
        <dbReference type="ARBA" id="ARBA00022432"/>
    </source>
</evidence>
<feature type="binding site" evidence="9">
    <location>
        <begin position="9"/>
        <end position="11"/>
    </location>
    <ligand>
        <name>substrate</name>
    </ligand>
</feature>
<dbReference type="AlphaFoldDB" id="A0A7C1JZ43"/>
<dbReference type="UniPathway" id="UPA00109">
    <property type="reaction ID" value="UER00189"/>
</dbReference>
<dbReference type="UniPathway" id="UPA00138"/>
<comment type="similarity">
    <text evidence="2 9 10">Belongs to the triosephosphate isomerase family.</text>
</comment>
<feature type="binding site" evidence="9">
    <location>
        <position position="213"/>
    </location>
    <ligand>
        <name>substrate</name>
    </ligand>
</feature>
<feature type="binding site" evidence="9">
    <location>
        <position position="172"/>
    </location>
    <ligand>
        <name>substrate</name>
    </ligand>
</feature>
<keyword evidence="7 9" id="KW-0324">Glycolysis</keyword>
<evidence type="ECO:0000256" key="4">
    <source>
        <dbReference type="ARBA" id="ARBA00019397"/>
    </source>
</evidence>
<comment type="subcellular location">
    <subcellularLocation>
        <location evidence="9 10">Cytoplasm</location>
    </subcellularLocation>
</comment>
<dbReference type="GO" id="GO:0046166">
    <property type="term" value="P:glyceraldehyde-3-phosphate biosynthetic process"/>
    <property type="evidence" value="ECO:0007669"/>
    <property type="project" value="TreeGrafter"/>
</dbReference>
<proteinExistence type="inferred from homology"/>
<dbReference type="InterPro" id="IPR022896">
    <property type="entry name" value="TrioseP_Isoase_bac/euk"/>
</dbReference>
<feature type="active site" description="Electrophile" evidence="9">
    <location>
        <position position="94"/>
    </location>
</feature>
<keyword evidence="6 9" id="KW-0963">Cytoplasm</keyword>
<evidence type="ECO:0000256" key="8">
    <source>
        <dbReference type="ARBA" id="ARBA00023235"/>
    </source>
</evidence>
<dbReference type="HAMAP" id="MF_00147_B">
    <property type="entry name" value="TIM_B"/>
    <property type="match status" value="1"/>
</dbReference>
<evidence type="ECO:0000256" key="3">
    <source>
        <dbReference type="ARBA" id="ARBA00011940"/>
    </source>
</evidence>
<evidence type="ECO:0000313" key="11">
    <source>
        <dbReference type="EMBL" id="HDX30549.1"/>
    </source>
</evidence>
<dbReference type="CDD" id="cd00311">
    <property type="entry name" value="TIM"/>
    <property type="match status" value="1"/>
</dbReference>
<dbReference type="InterPro" id="IPR000652">
    <property type="entry name" value="Triosephosphate_isomerase"/>
</dbReference>
<dbReference type="GO" id="GO:0005829">
    <property type="term" value="C:cytosol"/>
    <property type="evidence" value="ECO:0007669"/>
    <property type="project" value="TreeGrafter"/>
</dbReference>
<dbReference type="GO" id="GO:0019563">
    <property type="term" value="P:glycerol catabolic process"/>
    <property type="evidence" value="ECO:0007669"/>
    <property type="project" value="TreeGrafter"/>
</dbReference>
<dbReference type="Gene3D" id="3.20.20.70">
    <property type="entry name" value="Aldolase class I"/>
    <property type="match status" value="1"/>
</dbReference>
<reference evidence="11" key="1">
    <citation type="journal article" date="2020" name="mSystems">
        <title>Genome- and Community-Level Interaction Insights into Carbon Utilization and Element Cycling Functions of Hydrothermarchaeota in Hydrothermal Sediment.</title>
        <authorList>
            <person name="Zhou Z."/>
            <person name="Liu Y."/>
            <person name="Xu W."/>
            <person name="Pan J."/>
            <person name="Luo Z.H."/>
            <person name="Li M."/>
        </authorList>
    </citation>
    <scope>NUCLEOTIDE SEQUENCE [LARGE SCALE GENOMIC DNA]</scope>
    <source>
        <strain evidence="11">SpSt-289</strain>
    </source>
</reference>
<dbReference type="EC" id="5.3.1.1" evidence="3 9"/>
<organism evidence="11">
    <name type="scientific">Caldilinea aerophila</name>
    <dbReference type="NCBI Taxonomy" id="133453"/>
    <lineage>
        <taxon>Bacteria</taxon>
        <taxon>Bacillati</taxon>
        <taxon>Chloroflexota</taxon>
        <taxon>Caldilineae</taxon>
        <taxon>Caldilineales</taxon>
        <taxon>Caldilineaceae</taxon>
        <taxon>Caldilinea</taxon>
    </lineage>
</organism>
<dbReference type="EMBL" id="DSMG01000041">
    <property type="protein sequence ID" value="HDX30549.1"/>
    <property type="molecule type" value="Genomic_DNA"/>
</dbReference>
<dbReference type="GO" id="GO:0006096">
    <property type="term" value="P:glycolytic process"/>
    <property type="evidence" value="ECO:0007669"/>
    <property type="project" value="UniProtKB-UniRule"/>
</dbReference>
<comment type="pathway">
    <text evidence="9 10">Carbohydrate biosynthesis; gluconeogenesis.</text>
</comment>
<comment type="subunit">
    <text evidence="9 10">Homodimer.</text>
</comment>
<dbReference type="Pfam" id="PF00121">
    <property type="entry name" value="TIM"/>
    <property type="match status" value="1"/>
</dbReference>
<protein>
    <recommendedName>
        <fullName evidence="4 9">Triosephosphate isomerase</fullName>
        <shortName evidence="9">TIM</shortName>
        <shortName evidence="9">TPI</shortName>
        <ecNumber evidence="3 9">5.3.1.1</ecNumber>
    </recommendedName>
    <alternativeName>
        <fullName evidence="9">Triose-phosphate isomerase</fullName>
    </alternativeName>
</protein>